<dbReference type="EMBL" id="LKCM01000054">
    <property type="protein sequence ID" value="KPQ44813.1"/>
    <property type="molecule type" value="Genomic_DNA"/>
</dbReference>
<protein>
    <submittedName>
        <fullName evidence="2">Uncharacterized protein</fullName>
    </submittedName>
</protein>
<keyword evidence="1" id="KW-0472">Membrane</keyword>
<feature type="transmembrane region" description="Helical" evidence="1">
    <location>
        <begin position="35"/>
        <end position="54"/>
    </location>
</feature>
<proteinExistence type="predicted"/>
<gene>
    <name evidence="2" type="ORF">MPEBLZ_00609</name>
</gene>
<keyword evidence="1" id="KW-0812">Transmembrane</keyword>
<evidence type="ECO:0000313" key="3">
    <source>
        <dbReference type="Proteomes" id="UP000050360"/>
    </source>
</evidence>
<dbReference type="AlphaFoldDB" id="A0A0P8CCY2"/>
<dbReference type="Proteomes" id="UP000050360">
    <property type="component" value="Unassembled WGS sequence"/>
</dbReference>
<name>A0A0P8CCY2_9EURY</name>
<keyword evidence="1" id="KW-1133">Transmembrane helix</keyword>
<organism evidence="2 3">
    <name type="scientific">Candidatus Methanoperedens nitratireducens</name>
    <dbReference type="NCBI Taxonomy" id="1392998"/>
    <lineage>
        <taxon>Archaea</taxon>
        <taxon>Methanobacteriati</taxon>
        <taxon>Methanobacteriota</taxon>
        <taxon>Stenosarchaea group</taxon>
        <taxon>Methanomicrobia</taxon>
        <taxon>Methanosarcinales</taxon>
        <taxon>ANME-2 cluster</taxon>
        <taxon>Candidatus Methanoperedentaceae</taxon>
        <taxon>Candidatus Methanoperedens</taxon>
    </lineage>
</organism>
<feature type="transmembrane region" description="Helical" evidence="1">
    <location>
        <begin position="60"/>
        <end position="81"/>
    </location>
</feature>
<sequence>MNNQSDSNFFSAPAIGLIVGDLGGGKDKEKGGSGLISPFGIDLALMLGWTFGIFKTFGFTFTPGIAIGRMGFIVFSVGIHFNRRIGLGIVIPIFPIWG</sequence>
<evidence type="ECO:0000256" key="1">
    <source>
        <dbReference type="SAM" id="Phobius"/>
    </source>
</evidence>
<accession>A0A0P8CCY2</accession>
<evidence type="ECO:0000313" key="2">
    <source>
        <dbReference type="EMBL" id="KPQ44813.1"/>
    </source>
</evidence>
<reference evidence="2 3" key="1">
    <citation type="submission" date="2015-09" db="EMBL/GenBank/DDBJ databases">
        <title>A metagenomics-based metabolic model of nitrate-dependent anaerobic oxidation of methane by Methanoperedens-like archaea.</title>
        <authorList>
            <person name="Arshad A."/>
            <person name="Speth D.R."/>
            <person name="De Graaf R.M."/>
            <person name="Op Den Camp H.J."/>
            <person name="Jetten M.S."/>
            <person name="Welte C.U."/>
        </authorList>
    </citation>
    <scope>NUCLEOTIDE SEQUENCE [LARGE SCALE GENOMIC DNA]</scope>
</reference>
<comment type="caution">
    <text evidence="2">The sequence shown here is derived from an EMBL/GenBank/DDBJ whole genome shotgun (WGS) entry which is preliminary data.</text>
</comment>